<comment type="caution">
    <text evidence="1">The sequence shown here is derived from an EMBL/GenBank/DDBJ whole genome shotgun (WGS) entry which is preliminary data.</text>
</comment>
<dbReference type="EMBL" id="CM047581">
    <property type="protein sequence ID" value="KAI9916456.1"/>
    <property type="molecule type" value="Genomic_DNA"/>
</dbReference>
<name>A0ACC0WEI1_9STRA</name>
<evidence type="ECO:0000313" key="2">
    <source>
        <dbReference type="Proteomes" id="UP001163321"/>
    </source>
</evidence>
<accession>A0ACC0WEI1</accession>
<dbReference type="Proteomes" id="UP001163321">
    <property type="component" value="Chromosome 2"/>
</dbReference>
<evidence type="ECO:0000313" key="1">
    <source>
        <dbReference type="EMBL" id="KAI9916456.1"/>
    </source>
</evidence>
<reference evidence="1 2" key="1">
    <citation type="journal article" date="2022" name="bioRxiv">
        <title>The genome of the oomycete Peronosclerospora sorghi, a cosmopolitan pathogen of maize and sorghum, is inflated with dispersed pseudogenes.</title>
        <authorList>
            <person name="Fletcher K."/>
            <person name="Martin F."/>
            <person name="Isakeit T."/>
            <person name="Cavanaugh K."/>
            <person name="Magill C."/>
            <person name="Michelmore R."/>
        </authorList>
    </citation>
    <scope>NUCLEOTIDE SEQUENCE [LARGE SCALE GENOMIC DNA]</scope>
    <source>
        <strain evidence="1">P6</strain>
    </source>
</reference>
<protein>
    <submittedName>
        <fullName evidence="1">Uncharacterized protein</fullName>
    </submittedName>
</protein>
<sequence length="520" mass="58288">MEARKNGDGSRERILRCRRERMEMCRQEKVEMPAGKNGDTSSREEERTETRGAGKRKKRKRGLVSNHECLLMAPVDSEPHPLSGFKRILLRLDEPTRRKYCCQAVEEELEHVQTQLQSCLAAMANVKQVHDATLKLNPTTTPCAAISSERVATLDALRTRLEKAVHTLCKAHTDALGTASDASPGRVKTKEIEEEDTGDDHRATTRAGQARKLVAKQIVSSHELETVVRGIRQLERLMPDAWPDDEHEERTWWTKHVVQVVAHALNLFQGKEDAQAQRLRLRLTKSMKKMVDKCPELEPWHAYVLKQLTAQAHVAVPPVTKAKKKRARTLSHDAMEAPHAPSSSPDPKASATTQSSPSPAREKALLQLCAREVRTLRDKFELGAYDVNLSRMVTIVDSLWTGVEPSDVNVLATTLFTLVETVEKVVALEKRRDRFICLESVLRVVLGSPKLPLTPRWKTMIEEYAHNCRQSLEQLPCPATTRSAASKSGSGPEQATAPLRPGARRSSETAGFRPPHVRFN</sequence>
<keyword evidence="2" id="KW-1185">Reference proteome</keyword>
<proteinExistence type="predicted"/>
<organism evidence="1 2">
    <name type="scientific">Peronosclerospora sorghi</name>
    <dbReference type="NCBI Taxonomy" id="230839"/>
    <lineage>
        <taxon>Eukaryota</taxon>
        <taxon>Sar</taxon>
        <taxon>Stramenopiles</taxon>
        <taxon>Oomycota</taxon>
        <taxon>Peronosporomycetes</taxon>
        <taxon>Peronosporales</taxon>
        <taxon>Peronosporaceae</taxon>
        <taxon>Peronosclerospora</taxon>
    </lineage>
</organism>
<gene>
    <name evidence="1" type="ORF">PsorP6_016824</name>
</gene>